<accession>A0A418ZQW6</accession>
<comment type="caution">
    <text evidence="2">The sequence shown here is derived from an EMBL/GenBank/DDBJ whole genome shotgun (WGS) entry which is preliminary data.</text>
</comment>
<dbReference type="EMBL" id="QZEV01000111">
    <property type="protein sequence ID" value="RJK98665.1"/>
    <property type="molecule type" value="Genomic_DNA"/>
</dbReference>
<dbReference type="PANTHER" id="PTHR42663:SF6">
    <property type="entry name" value="HYDROLASE C777.06C-RELATED"/>
    <property type="match status" value="1"/>
</dbReference>
<dbReference type="RefSeq" id="WP_119887438.1">
    <property type="nucleotide sequence ID" value="NZ_CP067169.1"/>
</dbReference>
<dbReference type="PANTHER" id="PTHR42663">
    <property type="entry name" value="HYDROLASE C777.06C-RELATED-RELATED"/>
    <property type="match status" value="1"/>
</dbReference>
<dbReference type="SMART" id="SM00849">
    <property type="entry name" value="Lactamase_B"/>
    <property type="match status" value="1"/>
</dbReference>
<evidence type="ECO:0000313" key="3">
    <source>
        <dbReference type="Proteomes" id="UP000285530"/>
    </source>
</evidence>
<dbReference type="Proteomes" id="UP000285530">
    <property type="component" value="Unassembled WGS sequence"/>
</dbReference>
<dbReference type="OrthoDB" id="9781189at2"/>
<name>A0A418ZQW6_9RHOB</name>
<protein>
    <submittedName>
        <fullName evidence="2">MBL fold metallo-hydrolase</fullName>
    </submittedName>
</protein>
<dbReference type="AlphaFoldDB" id="A0A418ZQW6"/>
<proteinExistence type="predicted"/>
<keyword evidence="3" id="KW-1185">Reference proteome</keyword>
<dbReference type="SUPFAM" id="SSF56281">
    <property type="entry name" value="Metallo-hydrolase/oxidoreductase"/>
    <property type="match status" value="1"/>
</dbReference>
<dbReference type="Gene3D" id="3.60.15.10">
    <property type="entry name" value="Ribonuclease Z/Hydroxyacylglutathione hydrolase-like"/>
    <property type="match status" value="1"/>
</dbReference>
<sequence>MSDQIRATILGCGSSGGVPRLGNRWGACDPANPRNRRRRCSLLVERDGPGGRTRVLIDTGPDLVPQLLDADIPELDAVVYTHAHADHVHGIDDLRQLVFNARRILPLWADEPTAEALASRFGYVFQTPEGSQYPPICTLNPITGRVTVDGPGGPVTLIPFRVQHGEITALGFRIGGLVYLPDVSDIPDPAWPLIEGAEVFIIDALRPEPHPSHAHLALALDWVARARPARAVLTNMHIDMDYDQVAAGTPDHVIPAHDGLVLHAGAATPDLPPAA</sequence>
<dbReference type="InterPro" id="IPR036866">
    <property type="entry name" value="RibonucZ/Hydroxyglut_hydro"/>
</dbReference>
<dbReference type="Pfam" id="PF12706">
    <property type="entry name" value="Lactamase_B_2"/>
    <property type="match status" value="1"/>
</dbReference>
<reference evidence="2 3" key="1">
    <citation type="submission" date="2018-09" db="EMBL/GenBank/DDBJ databases">
        <title>Paracoccus onubensis nov. sp. a moderate halophilic bacterium isolated from Gruta de las Maravillas (Aracena, Spain).</title>
        <authorList>
            <person name="Jurado V."/>
            <person name="Gutierrez-Patricio S."/>
            <person name="Gonzalez-Pimentel J.L."/>
            <person name="Laiz L."/>
            <person name="Saiz-Jimenez C."/>
        </authorList>
    </citation>
    <scope>NUCLEOTIDE SEQUENCE [LARGE SCALE GENOMIC DNA]</scope>
    <source>
        <strain evidence="2 3">DSM 19484</strain>
    </source>
</reference>
<dbReference type="InterPro" id="IPR001279">
    <property type="entry name" value="Metallo-B-lactamas"/>
</dbReference>
<dbReference type="CDD" id="cd16279">
    <property type="entry name" value="metallo-hydrolase-like_MBL-fold"/>
    <property type="match status" value="1"/>
</dbReference>
<feature type="domain" description="Metallo-beta-lactamase" evidence="1">
    <location>
        <begin position="38"/>
        <end position="213"/>
    </location>
</feature>
<evidence type="ECO:0000259" key="1">
    <source>
        <dbReference type="SMART" id="SM00849"/>
    </source>
</evidence>
<evidence type="ECO:0000313" key="2">
    <source>
        <dbReference type="EMBL" id="RJK98665.1"/>
    </source>
</evidence>
<keyword evidence="2" id="KW-0378">Hydrolase</keyword>
<dbReference type="GO" id="GO:0016787">
    <property type="term" value="F:hydrolase activity"/>
    <property type="evidence" value="ECO:0007669"/>
    <property type="project" value="UniProtKB-KW"/>
</dbReference>
<gene>
    <name evidence="2" type="ORF">D3P06_15650</name>
</gene>
<organism evidence="2 3">
    <name type="scientific">Paracoccus aestuarii</name>
    <dbReference type="NCBI Taxonomy" id="453842"/>
    <lineage>
        <taxon>Bacteria</taxon>
        <taxon>Pseudomonadati</taxon>
        <taxon>Pseudomonadota</taxon>
        <taxon>Alphaproteobacteria</taxon>
        <taxon>Rhodobacterales</taxon>
        <taxon>Paracoccaceae</taxon>
        <taxon>Paracoccus</taxon>
    </lineage>
</organism>